<dbReference type="Proteomes" id="UP000694557">
    <property type="component" value="Unassembled WGS sequence"/>
</dbReference>
<evidence type="ECO:0000256" key="1">
    <source>
        <dbReference type="SAM" id="MobiDB-lite"/>
    </source>
</evidence>
<feature type="region of interest" description="Disordered" evidence="1">
    <location>
        <begin position="401"/>
        <end position="423"/>
    </location>
</feature>
<feature type="compositionally biased region" description="Basic and acidic residues" evidence="1">
    <location>
        <begin position="89"/>
        <end position="100"/>
    </location>
</feature>
<dbReference type="PANTHER" id="PTHR28594:SF1">
    <property type="entry name" value="ATR-INTERACTING PROTEIN"/>
    <property type="match status" value="1"/>
</dbReference>
<dbReference type="GeneID" id="109891671"/>
<feature type="region of interest" description="Disordered" evidence="1">
    <location>
        <begin position="1"/>
        <end position="114"/>
    </location>
</feature>
<gene>
    <name evidence="2" type="primary">atrip</name>
</gene>
<feature type="compositionally biased region" description="Low complexity" evidence="1">
    <location>
        <begin position="469"/>
        <end position="484"/>
    </location>
</feature>
<feature type="region of interest" description="Disordered" evidence="1">
    <location>
        <begin position="213"/>
        <end position="246"/>
    </location>
</feature>
<feature type="region of interest" description="Disordered" evidence="1">
    <location>
        <begin position="548"/>
        <end position="571"/>
    </location>
</feature>
<feature type="compositionally biased region" description="Polar residues" evidence="1">
    <location>
        <begin position="550"/>
        <end position="562"/>
    </location>
</feature>
<feature type="region of interest" description="Disordered" evidence="1">
    <location>
        <begin position="354"/>
        <end position="381"/>
    </location>
</feature>
<dbReference type="InterPro" id="IPR033349">
    <property type="entry name" value="ATRIP"/>
</dbReference>
<feature type="compositionally biased region" description="Low complexity" evidence="1">
    <location>
        <begin position="354"/>
        <end position="364"/>
    </location>
</feature>
<feature type="compositionally biased region" description="Polar residues" evidence="1">
    <location>
        <begin position="72"/>
        <end position="88"/>
    </location>
</feature>
<dbReference type="PANTHER" id="PTHR28594">
    <property type="entry name" value="ATR-INTERACTING PROTEIN"/>
    <property type="match status" value="1"/>
</dbReference>
<dbReference type="AlphaFoldDB" id="A0A8C7GLB6"/>
<dbReference type="GO" id="GO:0006281">
    <property type="term" value="P:DNA repair"/>
    <property type="evidence" value="ECO:0007669"/>
    <property type="project" value="TreeGrafter"/>
</dbReference>
<accession>A0A8C7GLB6</accession>
<name>A0A8C7GLB6_ONCKI</name>
<dbReference type="RefSeq" id="XP_031681671.1">
    <property type="nucleotide sequence ID" value="XM_031825811.1"/>
</dbReference>
<feature type="compositionally biased region" description="Basic residues" evidence="1">
    <location>
        <begin position="1"/>
        <end position="10"/>
    </location>
</feature>
<organism evidence="2 3">
    <name type="scientific">Oncorhynchus kisutch</name>
    <name type="common">Coho salmon</name>
    <name type="synonym">Salmo kisutch</name>
    <dbReference type="NCBI Taxonomy" id="8019"/>
    <lineage>
        <taxon>Eukaryota</taxon>
        <taxon>Metazoa</taxon>
        <taxon>Chordata</taxon>
        <taxon>Craniata</taxon>
        <taxon>Vertebrata</taxon>
        <taxon>Euteleostomi</taxon>
        <taxon>Actinopterygii</taxon>
        <taxon>Neopterygii</taxon>
        <taxon>Teleostei</taxon>
        <taxon>Protacanthopterygii</taxon>
        <taxon>Salmoniformes</taxon>
        <taxon>Salmonidae</taxon>
        <taxon>Salmoninae</taxon>
        <taxon>Oncorhynchus</taxon>
    </lineage>
</organism>
<sequence>MAYPPRKRLKVVSPAAPCNDPFGGDDDFTQDDLEEIDIIASQAVNGDLAGPGPSSKGTGMGPIGPRPGESTKPYSGSRQQPSGLARSTSMRDREIPELPCKDTFGNRHQSKTDGEHLKQLEAQQADLQKKLKEVEEEILMKNGEISVLRDSLRVAQQEKETQRQAQLLLEREKRDTQSEKEKELSKKVQSLLSELHFKEAEMNEMKTKLQNAEKGRKAVASPVPRNSPGLSGPTALLQSAGGASSSPHCVAIPGGTAFITKETFGAQLPSRSTPGKTPGPGHFRDDGKQQSSGRQEVTHSDPFTTFQPSHHQGSVLLSLLLQHPLDPSSLGLGHLLCISPDALPGLLTNTCLSSGSSVGSSSSSTEPRLVPHHNKPHSQQPRFKHYQNLALSGLNMMALPSHHTALPPEDPPNLNPSHSAPALKNNTRSCPGAVHLLPLLDYHIGLFCQSLEAIALDGSGTGSGKRTLRGSSLSGSSDGSLASSVEDSLGSQEEFALAALKALHHTVAQSSEVVNTLLALTPGAEGSPPQGNTRHGPILASGLAPLLPDTSIQPGTSRTSETPVDGTREGPALHPLLRKLLQLSDPSFSTSAFQREALVPSSLTTLNMLLERAQEWQLSRFQCVVSSPALSRCLSLDSSYQTLSLSVSLLAGLAHSDELAFRICCHTDWCPLLKVFQYITSRPDKTVTDSHWSQLEVEVVRFLTSLFNRKASTWSVFVESSCQCHSEVVKTTVVLLHRQWLDLRGRVEGSPGGEATIQSPAWCSSPGVDLLREALMLLHWLFLNNSSFSEHCLPVLHMYDQMIPAIRDTFRRIPHLSESEELALDEICRPESEDTEDMDIDTGS</sequence>
<feature type="compositionally biased region" description="Polar residues" evidence="1">
    <location>
        <begin position="289"/>
        <end position="308"/>
    </location>
</feature>
<dbReference type="GeneTree" id="ENSGT00940000166455"/>
<reference evidence="2" key="1">
    <citation type="submission" date="2025-08" db="UniProtKB">
        <authorList>
            <consortium name="Ensembl"/>
        </authorList>
    </citation>
    <scope>IDENTIFICATION</scope>
</reference>
<protein>
    <submittedName>
        <fullName evidence="2">ATR interacting protein</fullName>
    </submittedName>
</protein>
<feature type="region of interest" description="Disordered" evidence="1">
    <location>
        <begin position="458"/>
        <end position="485"/>
    </location>
</feature>
<dbReference type="KEGG" id="oki:109891671"/>
<dbReference type="Ensembl" id="ENSOKIT00005046421.1">
    <property type="protein sequence ID" value="ENSOKIP00005044071.1"/>
    <property type="gene ID" value="ENSOKIG00005018569.1"/>
</dbReference>
<dbReference type="CTD" id="84126"/>
<proteinExistence type="predicted"/>
<dbReference type="GO" id="GO:0000077">
    <property type="term" value="P:DNA damage checkpoint signaling"/>
    <property type="evidence" value="ECO:0007669"/>
    <property type="project" value="InterPro"/>
</dbReference>
<feature type="compositionally biased region" description="Acidic residues" evidence="1">
    <location>
        <begin position="23"/>
        <end position="37"/>
    </location>
</feature>
<feature type="region of interest" description="Disordered" evidence="1">
    <location>
        <begin position="266"/>
        <end position="309"/>
    </location>
</feature>
<evidence type="ECO:0000313" key="3">
    <source>
        <dbReference type="Proteomes" id="UP000694557"/>
    </source>
</evidence>
<reference evidence="2" key="2">
    <citation type="submission" date="2025-09" db="UniProtKB">
        <authorList>
            <consortium name="Ensembl"/>
        </authorList>
    </citation>
    <scope>IDENTIFICATION</scope>
</reference>
<keyword evidence="3" id="KW-1185">Reference proteome</keyword>
<evidence type="ECO:0000313" key="2">
    <source>
        <dbReference type="Ensembl" id="ENSOKIP00005044071.1"/>
    </source>
</evidence>